<dbReference type="AlphaFoldDB" id="L0ABT6"/>
<dbReference type="InParanoid" id="L0ABT6"/>
<dbReference type="OrthoDB" id="2392at2157"/>
<dbReference type="FunCoup" id="L0ABT6">
    <property type="interactions" value="1"/>
</dbReference>
<keyword evidence="3" id="KW-1185">Reference proteome</keyword>
<dbReference type="HOGENOM" id="CLU_095961_0_0_2"/>
<evidence type="ECO:0000313" key="3">
    <source>
        <dbReference type="Proteomes" id="UP000010469"/>
    </source>
</evidence>
<dbReference type="RefSeq" id="WP_015232407.1">
    <property type="nucleotide sequence ID" value="NC_019791.1"/>
</dbReference>
<protein>
    <submittedName>
        <fullName evidence="2">Conserved protein implicated in secretion</fullName>
    </submittedName>
</protein>
<dbReference type="Gene3D" id="6.10.140.1230">
    <property type="match status" value="1"/>
</dbReference>
<feature type="region of interest" description="Disordered" evidence="1">
    <location>
        <begin position="204"/>
        <end position="225"/>
    </location>
</feature>
<sequence>MSSLEDWNKRWYEQKKETIGQKVKEFVRPPPPLKGQIISASYKIATQINKLDYNLSKLEAYDKQLFEKTVNALVEGDKSKAGMYANEVAEVRKMAKVLMTVRFALERVKLRLDTTLIFGDVNADLAPAIIALKSVAGYLKGMMPDVFTELMGVDEELQMAMMQYSSGSVPMLENEFVTEEAQKILKDASLVAEQKMKQEFPEIPSVEGVPSSANNLNSATAGAGK</sequence>
<reference evidence="3" key="1">
    <citation type="submission" date="2012-03" db="EMBL/GenBank/DDBJ databases">
        <title>Complete genome of Caldisphaera lagunensis DSM 15908.</title>
        <authorList>
            <person name="Lucas S."/>
            <person name="Copeland A."/>
            <person name="Lapidus A."/>
            <person name="Glavina del Rio T."/>
            <person name="Dalin E."/>
            <person name="Tice H."/>
            <person name="Bruce D."/>
            <person name="Goodwin L."/>
            <person name="Pitluck S."/>
            <person name="Peters L."/>
            <person name="Mikhailova N."/>
            <person name="Teshima H."/>
            <person name="Kyrpides N."/>
            <person name="Mavromatis K."/>
            <person name="Ivanova N."/>
            <person name="Brettin T."/>
            <person name="Detter J.C."/>
            <person name="Han C."/>
            <person name="Larimer F."/>
            <person name="Land M."/>
            <person name="Hauser L."/>
            <person name="Markowitz V."/>
            <person name="Cheng J.-F."/>
            <person name="Hugenholtz P."/>
            <person name="Woyke T."/>
            <person name="Wu D."/>
            <person name="Spring S."/>
            <person name="Schroeder M."/>
            <person name="Brambilla E."/>
            <person name="Klenk H.-P."/>
            <person name="Eisen J.A."/>
        </authorList>
    </citation>
    <scope>NUCLEOTIDE SEQUENCE [LARGE SCALE GENOMIC DNA]</scope>
    <source>
        <strain evidence="3">DSM 15908 / JCM 11604 / IC-154</strain>
    </source>
</reference>
<organism evidence="2 3">
    <name type="scientific">Caldisphaera lagunensis (strain DSM 15908 / JCM 11604 / ANMR 0165 / IC-154)</name>
    <dbReference type="NCBI Taxonomy" id="1056495"/>
    <lineage>
        <taxon>Archaea</taxon>
        <taxon>Thermoproteota</taxon>
        <taxon>Thermoprotei</taxon>
        <taxon>Acidilobales</taxon>
        <taxon>Caldisphaeraceae</taxon>
        <taxon>Caldisphaera</taxon>
    </lineage>
</organism>
<proteinExistence type="predicted"/>
<gene>
    <name evidence="2" type="ordered locus">Calag_0767</name>
</gene>
<dbReference type="EMBL" id="CP003378">
    <property type="protein sequence ID" value="AFZ70510.1"/>
    <property type="molecule type" value="Genomic_DNA"/>
</dbReference>
<dbReference type="GeneID" id="14212027"/>
<evidence type="ECO:0000313" key="2">
    <source>
        <dbReference type="EMBL" id="AFZ70510.1"/>
    </source>
</evidence>
<dbReference type="KEGG" id="clg:Calag_0767"/>
<dbReference type="eggNOG" id="arCOG00452">
    <property type="taxonomic scope" value="Archaea"/>
</dbReference>
<evidence type="ECO:0000256" key="1">
    <source>
        <dbReference type="SAM" id="MobiDB-lite"/>
    </source>
</evidence>
<name>L0ABT6_CALLD</name>
<dbReference type="STRING" id="1056495.Calag_0767"/>
<feature type="compositionally biased region" description="Polar residues" evidence="1">
    <location>
        <begin position="211"/>
        <end position="225"/>
    </location>
</feature>
<accession>L0ABT6</accession>
<dbReference type="Proteomes" id="UP000010469">
    <property type="component" value="Chromosome"/>
</dbReference>